<reference evidence="3 4" key="1">
    <citation type="submission" date="2019-12" db="EMBL/GenBank/DDBJ databases">
        <title>A genome sequence resource for the geographically widespread anthracnose pathogen Colletotrichum asianum.</title>
        <authorList>
            <person name="Meng Y."/>
        </authorList>
    </citation>
    <scope>NUCLEOTIDE SEQUENCE [LARGE SCALE GENOMIC DNA]</scope>
    <source>
        <strain evidence="3 4">ICMP 18580</strain>
    </source>
</reference>
<feature type="transmembrane region" description="Helical" evidence="2">
    <location>
        <begin position="152"/>
        <end position="172"/>
    </location>
</feature>
<protein>
    <submittedName>
        <fullName evidence="3">Uncharacterized protein</fullName>
    </submittedName>
</protein>
<organism evidence="3 4">
    <name type="scientific">Colletotrichum asianum</name>
    <dbReference type="NCBI Taxonomy" id="702518"/>
    <lineage>
        <taxon>Eukaryota</taxon>
        <taxon>Fungi</taxon>
        <taxon>Dikarya</taxon>
        <taxon>Ascomycota</taxon>
        <taxon>Pezizomycotina</taxon>
        <taxon>Sordariomycetes</taxon>
        <taxon>Hypocreomycetidae</taxon>
        <taxon>Glomerellales</taxon>
        <taxon>Glomerellaceae</taxon>
        <taxon>Colletotrichum</taxon>
        <taxon>Colletotrichum gloeosporioides species complex</taxon>
    </lineage>
</organism>
<feature type="region of interest" description="Disordered" evidence="1">
    <location>
        <begin position="1"/>
        <end position="25"/>
    </location>
</feature>
<dbReference type="Proteomes" id="UP000434172">
    <property type="component" value="Unassembled WGS sequence"/>
</dbReference>
<feature type="compositionally biased region" description="Basic and acidic residues" evidence="1">
    <location>
        <begin position="261"/>
        <end position="272"/>
    </location>
</feature>
<sequence length="586" mass="64689">MVQQPYLYNAVSNSRDSRFPEPKFDPKAVTRASWEPKPRKPKPTGPLVTFNRHPDAQMVLSHRSSNYVSLSPRTKSWIKSIRIIQLALRVLQLIGAAGLLALLILLNNIEALAGWVMRITPGVVMVHCFYAIYHLSRPAGDRSPASSTAYQLFSGISDLAAMPLYAYGALMAMNSSSAWTTRWVDQRLVEYFVQAVSYTFIGAGGLHLISFCISAWLGFMFRKITQMPPDMNPLEDHLTSRAKHKRNKSSVATSVSDEGDERLSTPLEERRRSGAPYQDLSRPPSIPFQRTRAGSDLSNRTRDSHADLPSQQYQVPLGNSPRNSAVASEYNRMSIPRSSPRGSYTEVPLHETNNPRSSLSSGVIPSPTQVRNAGKFTETWFATDSLISRTQKRNRAMDVAVAAEKKLSSDKAYEALGQRYNVEDSDSENDENDLAGSDFENDLGSPHPNPLASNPHPATARAKTSFLPPRNSALSEVNLNSRQVSGSNDIADARLSGLAGQPWPRNRDSSIQPESDFYSKPYGELKAATPPVMVGNNRQVSSGNDYDNQPYSSTYGRRNVSGKVAEEGLAGSKNGYSRYSVLQGRI</sequence>
<keyword evidence="2" id="KW-0812">Transmembrane</keyword>
<evidence type="ECO:0000313" key="3">
    <source>
        <dbReference type="EMBL" id="KAF0319091.1"/>
    </source>
</evidence>
<gene>
    <name evidence="3" type="ORF">GQ607_013632</name>
</gene>
<feature type="transmembrane region" description="Helical" evidence="2">
    <location>
        <begin position="86"/>
        <end position="106"/>
    </location>
</feature>
<keyword evidence="2" id="KW-0472">Membrane</keyword>
<feature type="transmembrane region" description="Helical" evidence="2">
    <location>
        <begin position="192"/>
        <end position="219"/>
    </location>
</feature>
<proteinExistence type="predicted"/>
<feature type="transmembrane region" description="Helical" evidence="2">
    <location>
        <begin position="112"/>
        <end position="132"/>
    </location>
</feature>
<feature type="region of interest" description="Disordered" evidence="1">
    <location>
        <begin position="420"/>
        <end position="463"/>
    </location>
</feature>
<dbReference type="AlphaFoldDB" id="A0A8H3ZMF1"/>
<dbReference type="EMBL" id="WOWK01000100">
    <property type="protein sequence ID" value="KAF0319091.1"/>
    <property type="molecule type" value="Genomic_DNA"/>
</dbReference>
<feature type="compositionally biased region" description="Polar residues" evidence="1">
    <location>
        <begin position="536"/>
        <end position="556"/>
    </location>
</feature>
<feature type="compositionally biased region" description="Acidic residues" evidence="1">
    <location>
        <begin position="423"/>
        <end position="433"/>
    </location>
</feature>
<feature type="compositionally biased region" description="Basic and acidic residues" evidence="1">
    <location>
        <begin position="15"/>
        <end position="25"/>
    </location>
</feature>
<dbReference type="OrthoDB" id="5404940at2759"/>
<keyword evidence="4" id="KW-1185">Reference proteome</keyword>
<feature type="compositionally biased region" description="Polar residues" evidence="1">
    <location>
        <begin position="351"/>
        <end position="366"/>
    </location>
</feature>
<evidence type="ECO:0000256" key="1">
    <source>
        <dbReference type="SAM" id="MobiDB-lite"/>
    </source>
</evidence>
<accession>A0A8H3ZMF1</accession>
<evidence type="ECO:0000313" key="4">
    <source>
        <dbReference type="Proteomes" id="UP000434172"/>
    </source>
</evidence>
<evidence type="ECO:0000256" key="2">
    <source>
        <dbReference type="SAM" id="Phobius"/>
    </source>
</evidence>
<comment type="caution">
    <text evidence="3">The sequence shown here is derived from an EMBL/GenBank/DDBJ whole genome shotgun (WGS) entry which is preliminary data.</text>
</comment>
<name>A0A8H3ZMF1_9PEZI</name>
<feature type="region of interest" description="Disordered" evidence="1">
    <location>
        <begin position="533"/>
        <end position="559"/>
    </location>
</feature>
<keyword evidence="2" id="KW-1133">Transmembrane helix</keyword>
<feature type="region of interest" description="Disordered" evidence="1">
    <location>
        <begin position="232"/>
        <end position="366"/>
    </location>
</feature>